<dbReference type="EMBL" id="MU393436">
    <property type="protein sequence ID" value="KAI4868705.1"/>
    <property type="molecule type" value="Genomic_DNA"/>
</dbReference>
<accession>A0ACB9ZA77</accession>
<protein>
    <submittedName>
        <fullName evidence="1">Protoporphyrinogen oxidase</fullName>
    </submittedName>
</protein>
<reference evidence="1 2" key="1">
    <citation type="journal article" date="2022" name="New Phytol.">
        <title>Ecological generalism drives hyperdiversity of secondary metabolite gene clusters in xylarialean endophytes.</title>
        <authorList>
            <person name="Franco M.E.E."/>
            <person name="Wisecaver J.H."/>
            <person name="Arnold A.E."/>
            <person name="Ju Y.M."/>
            <person name="Slot J.C."/>
            <person name="Ahrendt S."/>
            <person name="Moore L.P."/>
            <person name="Eastman K.E."/>
            <person name="Scott K."/>
            <person name="Konkel Z."/>
            <person name="Mondo S.J."/>
            <person name="Kuo A."/>
            <person name="Hayes R.D."/>
            <person name="Haridas S."/>
            <person name="Andreopoulos B."/>
            <person name="Riley R."/>
            <person name="LaButti K."/>
            <person name="Pangilinan J."/>
            <person name="Lipzen A."/>
            <person name="Amirebrahimi M."/>
            <person name="Yan J."/>
            <person name="Adam C."/>
            <person name="Keymanesh K."/>
            <person name="Ng V."/>
            <person name="Louie K."/>
            <person name="Northen T."/>
            <person name="Drula E."/>
            <person name="Henrissat B."/>
            <person name="Hsieh H.M."/>
            <person name="Youens-Clark K."/>
            <person name="Lutzoni F."/>
            <person name="Miadlikowska J."/>
            <person name="Eastwood D.C."/>
            <person name="Hamelin R.C."/>
            <person name="Grigoriev I.V."/>
            <person name="U'Ren J.M."/>
        </authorList>
    </citation>
    <scope>NUCLEOTIDE SEQUENCE [LARGE SCALE GENOMIC DNA]</scope>
    <source>
        <strain evidence="1 2">CBS 119005</strain>
    </source>
</reference>
<evidence type="ECO:0000313" key="2">
    <source>
        <dbReference type="Proteomes" id="UP001497700"/>
    </source>
</evidence>
<gene>
    <name evidence="1" type="ORF">F4820DRAFT_103106</name>
</gene>
<dbReference type="Proteomes" id="UP001497700">
    <property type="component" value="Unassembled WGS sequence"/>
</dbReference>
<evidence type="ECO:0000313" key="1">
    <source>
        <dbReference type="EMBL" id="KAI4868705.1"/>
    </source>
</evidence>
<proteinExistence type="predicted"/>
<sequence length="676" mass="73193">MSSKRSEDVFINLLRSAYRNARHGASQLTPLSASTCISRPTSRPLSSLAARGAILHPSIGQRGTRARTETLPRARTRTFATAATASNGRPREIAVLGGGITGLTAAHYLARHAKNANITLYEASSKLGGWVEGKTMQVGDGENDRVLFQHGPRMLRTSGRSAKYDDLVFYDVVANLNLKSKLHSWTSHIDRYIYYLDHLVRMPSSELSLSNVIFSLQSMFTEPLWDGAVRTGMNILRSNGDRPRGHPSEALAPDVSVGEFMEEEIGTDPRLVRNLASAMMHGIYGGDVYKLSAKCTMLEAAVRRRRLPSRPGCLWVDVKDMALIYDMFSGPNWREVARLADSNVGKSLMMFEDGLISLVDALVKDLEARDNVTIKTKSRVTSLADKGSRVSVSTEKTTKQYDQVICTLFSGHLAKLVEPKDSLPSLAATSAVTIMVVNLWFPNPDLLARNPGFGYLVPASAPDNDECLLGVLFDSDIAPPSADEPEGTKLTVMLGGHHWSGWRALPTAAMAQEMAVQAVRHHLGISPDEPFFADATLCPDCLPQHHVGHRARMAAAHRELLAAFPGGRLSVAGPSYTSVGVVPAMRAGFDAAMRAASADTDTGTGGRGPPWIADPDVPLFLPDGASLSSEPARFADHVGATGLAGFAEDEFDGLMSMPKGQLPLRAWTEETTPEPR</sequence>
<organism evidence="1 2">
    <name type="scientific">Hypoxylon rubiginosum</name>
    <dbReference type="NCBI Taxonomy" id="110542"/>
    <lineage>
        <taxon>Eukaryota</taxon>
        <taxon>Fungi</taxon>
        <taxon>Dikarya</taxon>
        <taxon>Ascomycota</taxon>
        <taxon>Pezizomycotina</taxon>
        <taxon>Sordariomycetes</taxon>
        <taxon>Xylariomycetidae</taxon>
        <taxon>Xylariales</taxon>
        <taxon>Hypoxylaceae</taxon>
        <taxon>Hypoxylon</taxon>
    </lineage>
</organism>
<keyword evidence="2" id="KW-1185">Reference proteome</keyword>
<name>A0ACB9ZA77_9PEZI</name>
<comment type="caution">
    <text evidence="1">The sequence shown here is derived from an EMBL/GenBank/DDBJ whole genome shotgun (WGS) entry which is preliminary data.</text>
</comment>